<dbReference type="InterPro" id="IPR050832">
    <property type="entry name" value="Bact_Acetyltransf"/>
</dbReference>
<dbReference type="EMBL" id="RKLO01000005">
    <property type="protein sequence ID" value="RVW01288.1"/>
    <property type="molecule type" value="Genomic_DNA"/>
</dbReference>
<accession>A0A438ARG4</accession>
<organism evidence="4 5">
    <name type="scientific">Rhodococcus xishaensis</name>
    <dbReference type="NCBI Taxonomy" id="2487364"/>
    <lineage>
        <taxon>Bacteria</taxon>
        <taxon>Bacillati</taxon>
        <taxon>Actinomycetota</taxon>
        <taxon>Actinomycetes</taxon>
        <taxon>Mycobacteriales</taxon>
        <taxon>Nocardiaceae</taxon>
        <taxon>Rhodococcus</taxon>
    </lineage>
</organism>
<protein>
    <submittedName>
        <fullName evidence="4">GNAT family N-acetyltransferase</fullName>
    </submittedName>
</protein>
<dbReference type="InterPro" id="IPR000182">
    <property type="entry name" value="GNAT_dom"/>
</dbReference>
<feature type="domain" description="N-acetyltransferase" evidence="3">
    <location>
        <begin position="1"/>
        <end position="134"/>
    </location>
</feature>
<evidence type="ECO:0000256" key="1">
    <source>
        <dbReference type="ARBA" id="ARBA00022679"/>
    </source>
</evidence>
<dbReference type="AlphaFoldDB" id="A0A438ARG4"/>
<comment type="caution">
    <text evidence="4">The sequence shown here is derived from an EMBL/GenBank/DDBJ whole genome shotgun (WGS) entry which is preliminary data.</text>
</comment>
<dbReference type="Pfam" id="PF00583">
    <property type="entry name" value="Acetyltransf_1"/>
    <property type="match status" value="1"/>
</dbReference>
<dbReference type="SUPFAM" id="SSF55729">
    <property type="entry name" value="Acyl-CoA N-acyltransferases (Nat)"/>
    <property type="match status" value="1"/>
</dbReference>
<proteinExistence type="predicted"/>
<evidence type="ECO:0000256" key="2">
    <source>
        <dbReference type="ARBA" id="ARBA00023315"/>
    </source>
</evidence>
<sequence>MEVAAGSLFRELDMDAVADDPAPEPECFLRAHQRGHVLVAEAANCVVGFVLLNELDDALHVEQVAVVPTHGGQGIGRKLMLAAEDVARCRGYRRMTLTTFRDVPFNGPFYKSMGWSAVSQARLTPGLADVRRREAAAGLDRWPRIAMEKSVTSD</sequence>
<evidence type="ECO:0000313" key="5">
    <source>
        <dbReference type="Proteomes" id="UP000283479"/>
    </source>
</evidence>
<name>A0A438ARG4_9NOCA</name>
<keyword evidence="1 4" id="KW-0808">Transferase</keyword>
<evidence type="ECO:0000259" key="3">
    <source>
        <dbReference type="PROSITE" id="PS51186"/>
    </source>
</evidence>
<dbReference type="GO" id="GO:0016747">
    <property type="term" value="F:acyltransferase activity, transferring groups other than amino-acyl groups"/>
    <property type="evidence" value="ECO:0007669"/>
    <property type="project" value="InterPro"/>
</dbReference>
<dbReference type="InterPro" id="IPR016181">
    <property type="entry name" value="Acyl_CoA_acyltransferase"/>
</dbReference>
<dbReference type="PANTHER" id="PTHR43877">
    <property type="entry name" value="AMINOALKYLPHOSPHONATE N-ACETYLTRANSFERASE-RELATED-RELATED"/>
    <property type="match status" value="1"/>
</dbReference>
<dbReference type="Proteomes" id="UP000283479">
    <property type="component" value="Unassembled WGS sequence"/>
</dbReference>
<reference evidence="4 5" key="1">
    <citation type="submission" date="2018-11" db="EMBL/GenBank/DDBJ databases">
        <title>Rhodococcus spongicola sp. nov. and Rhodococcus xishaensis sp. nov. from marine sponges.</title>
        <authorList>
            <person name="Li L."/>
            <person name="Lin H.W."/>
        </authorList>
    </citation>
    <scope>NUCLEOTIDE SEQUENCE [LARGE SCALE GENOMIC DNA]</scope>
    <source>
        <strain evidence="4 5">LHW51113</strain>
    </source>
</reference>
<dbReference type="PROSITE" id="PS51186">
    <property type="entry name" value="GNAT"/>
    <property type="match status" value="1"/>
</dbReference>
<dbReference type="CDD" id="cd04301">
    <property type="entry name" value="NAT_SF"/>
    <property type="match status" value="1"/>
</dbReference>
<keyword evidence="5" id="KW-1185">Reference proteome</keyword>
<gene>
    <name evidence="4" type="ORF">EGT50_13765</name>
</gene>
<keyword evidence="2" id="KW-0012">Acyltransferase</keyword>
<dbReference type="Gene3D" id="3.40.630.30">
    <property type="match status" value="1"/>
</dbReference>
<evidence type="ECO:0000313" key="4">
    <source>
        <dbReference type="EMBL" id="RVW01288.1"/>
    </source>
</evidence>